<reference evidence="1 2" key="1">
    <citation type="journal article" date="2015" name="Nature">
        <title>rRNA introns, odd ribosomes, and small enigmatic genomes across a large radiation of phyla.</title>
        <authorList>
            <person name="Brown C.T."/>
            <person name="Hug L.A."/>
            <person name="Thomas B.C."/>
            <person name="Sharon I."/>
            <person name="Castelle C.J."/>
            <person name="Singh A."/>
            <person name="Wilkins M.J."/>
            <person name="Williams K.H."/>
            <person name="Banfield J.F."/>
        </authorList>
    </citation>
    <scope>NUCLEOTIDE SEQUENCE [LARGE SCALE GENOMIC DNA]</scope>
</reference>
<gene>
    <name evidence="1" type="ORF">UW22_C0002G0014</name>
</gene>
<dbReference type="Proteomes" id="UP000034617">
    <property type="component" value="Unassembled WGS sequence"/>
</dbReference>
<organism evidence="1 2">
    <name type="scientific">Candidatus Gottesmanbacteria bacterium GW2011_GWB1_44_11c</name>
    <dbReference type="NCBI Taxonomy" id="1618447"/>
    <lineage>
        <taxon>Bacteria</taxon>
        <taxon>Candidatus Gottesmaniibacteriota</taxon>
    </lineage>
</organism>
<sequence>MIYCERLKSYRKIDRLLINAPFMSALTDVLRTTDYVNVFQPVESIAQNIRILLHPEAGLFIPSHAGMV</sequence>
<accession>A0A0G1GXX5</accession>
<comment type="caution">
    <text evidence="1">The sequence shown here is derived from an EMBL/GenBank/DDBJ whole genome shotgun (WGS) entry which is preliminary data.</text>
</comment>
<dbReference type="AlphaFoldDB" id="A0A0G1GXX5"/>
<proteinExistence type="predicted"/>
<evidence type="ECO:0000313" key="1">
    <source>
        <dbReference type="EMBL" id="KKT39038.1"/>
    </source>
</evidence>
<name>A0A0G1GXX5_9BACT</name>
<dbReference type="EMBL" id="LCHM01000002">
    <property type="protein sequence ID" value="KKT39038.1"/>
    <property type="molecule type" value="Genomic_DNA"/>
</dbReference>
<evidence type="ECO:0000313" key="2">
    <source>
        <dbReference type="Proteomes" id="UP000034617"/>
    </source>
</evidence>
<protein>
    <submittedName>
        <fullName evidence="1">Uncharacterized protein</fullName>
    </submittedName>
</protein>